<organism evidence="1 2">
    <name type="scientific">Hepatospora eriocheir</name>
    <dbReference type="NCBI Taxonomy" id="1081669"/>
    <lineage>
        <taxon>Eukaryota</taxon>
        <taxon>Fungi</taxon>
        <taxon>Fungi incertae sedis</taxon>
        <taxon>Microsporidia</taxon>
        <taxon>Hepatosporidae</taxon>
        <taxon>Hepatospora</taxon>
    </lineage>
</organism>
<keyword evidence="2" id="KW-1185">Reference proteome</keyword>
<name>A0A1X0Q6Y2_9MICR</name>
<sequence length="63" mass="7631">MNFFNLLYTTINEDSVLKRKNIKLIDYVNSLELELKNLESKGKNKKYFERLKNENSYITRKLN</sequence>
<protein>
    <submittedName>
        <fullName evidence="1">Uncharacterized protein</fullName>
    </submittedName>
</protein>
<gene>
    <name evidence="1" type="ORF">HERIO_2436</name>
</gene>
<accession>A0A1X0Q6Y2</accession>
<proteinExistence type="predicted"/>
<dbReference type="EMBL" id="LVKB01000277">
    <property type="protein sequence ID" value="ORD95516.1"/>
    <property type="molecule type" value="Genomic_DNA"/>
</dbReference>
<comment type="caution">
    <text evidence="1">The sequence shown here is derived from an EMBL/GenBank/DDBJ whole genome shotgun (WGS) entry which is preliminary data.</text>
</comment>
<evidence type="ECO:0000313" key="1">
    <source>
        <dbReference type="EMBL" id="ORD95516.1"/>
    </source>
</evidence>
<dbReference type="Proteomes" id="UP000192356">
    <property type="component" value="Unassembled WGS sequence"/>
</dbReference>
<evidence type="ECO:0000313" key="2">
    <source>
        <dbReference type="Proteomes" id="UP000192356"/>
    </source>
</evidence>
<reference evidence="1 2" key="1">
    <citation type="journal article" date="2017" name="Environ. Microbiol.">
        <title>Decay of the glycolytic pathway and adaptation to intranuclear parasitism within Enterocytozoonidae microsporidia.</title>
        <authorList>
            <person name="Wiredu Boakye D."/>
            <person name="Jaroenlak P."/>
            <person name="Prachumwat A."/>
            <person name="Williams T.A."/>
            <person name="Bateman K.S."/>
            <person name="Itsathitphaisarn O."/>
            <person name="Sritunyalucksana K."/>
            <person name="Paszkiewicz K.H."/>
            <person name="Moore K.A."/>
            <person name="Stentiford G.D."/>
            <person name="Williams B.A."/>
        </authorList>
    </citation>
    <scope>NUCLEOTIDE SEQUENCE [LARGE SCALE GENOMIC DNA]</scope>
    <source>
        <strain evidence="1 2">GB1</strain>
    </source>
</reference>
<dbReference type="AlphaFoldDB" id="A0A1X0Q6Y2"/>
<dbReference type="VEuPathDB" id="MicrosporidiaDB:HERIO_2436"/>